<dbReference type="InterPro" id="IPR036691">
    <property type="entry name" value="Endo/exonu/phosph_ase_sf"/>
</dbReference>
<comment type="caution">
    <text evidence="4">The sequence shown here is derived from an EMBL/GenBank/DDBJ whole genome shotgun (WGS) entry which is preliminary data.</text>
</comment>
<gene>
    <name evidence="4" type="ORF">SEMRO_1585_G284130.1</name>
</gene>
<evidence type="ECO:0000256" key="1">
    <source>
        <dbReference type="SAM" id="MobiDB-lite"/>
    </source>
</evidence>
<proteinExistence type="predicted"/>
<reference evidence="4" key="1">
    <citation type="submission" date="2020-06" db="EMBL/GenBank/DDBJ databases">
        <authorList>
            <consortium name="Plant Systems Biology data submission"/>
        </authorList>
    </citation>
    <scope>NUCLEOTIDE SEQUENCE</scope>
    <source>
        <strain evidence="4">D6</strain>
    </source>
</reference>
<keyword evidence="2" id="KW-0732">Signal</keyword>
<sequence>MIHVYVYYGYLHLLVICSILRVCSCLTQSLSPPARVFGGDINPIVGGVQVLPPCSPFRATQANELSVVSMNVLAPSYHYLSIANEEERLAAIIQDRHNRLPLAFAQAKNTNADVLCLQEVEGETQQEYLRSLLLPEYDCHVWSPLNKSKKYADIVGLCVAWKSQKHKLVHSENYNRGMIVQLQEIETSRTISIANLHLHARASAIERRLKTMATTIHKLQQLSSNDMMMMMLIAGDFNCDHHSITHKLLTTGRVSHGTLRDRNYKTRLSKDAAKTMKHSLQFQSVYDHNDNKLLRQLAAPITVSLTGRKPACMDHLLFSTATEPIMAQQHSSSILLPDKRKAKRLARRQKGKAKETLRLVQQQEEEQRSQENDDAPDHNNPNQIRVESVLATVNVANEKVVQTILDGLPNVEQGFPSDHLPIGALFTTVPRQQSTTTPSDTEQQNGMEIAKENRNLLLQQPGVKPAVLGPPPIIPQQQDHHRRHGGGGLSANARRRRQAHAISVQVRHRHNVILGQVAEWLSSTLQATQLIRDKPLYEWKWLVHHSANTKSQIKNKLRAPDLCCILGNATLVIVEVTVGKANKMGQLRRQKQAKYQDLAAILRQAIIIHDEQQQQQADLQVADRALVVILDDDGNVPEETMEDLQLLVQLSKKRNTDGVNDGTEDSNADMDDEAVKFAKHLQQVFSERDLRIVQ</sequence>
<dbReference type="AlphaFoldDB" id="A0A9N8EPB9"/>
<keyword evidence="5" id="KW-1185">Reference proteome</keyword>
<organism evidence="4 5">
    <name type="scientific">Seminavis robusta</name>
    <dbReference type="NCBI Taxonomy" id="568900"/>
    <lineage>
        <taxon>Eukaryota</taxon>
        <taxon>Sar</taxon>
        <taxon>Stramenopiles</taxon>
        <taxon>Ochrophyta</taxon>
        <taxon>Bacillariophyta</taxon>
        <taxon>Bacillariophyceae</taxon>
        <taxon>Bacillariophycidae</taxon>
        <taxon>Naviculales</taxon>
        <taxon>Naviculaceae</taxon>
        <taxon>Seminavis</taxon>
    </lineage>
</organism>
<dbReference type="Gene3D" id="3.60.10.10">
    <property type="entry name" value="Endonuclease/exonuclease/phosphatase"/>
    <property type="match status" value="1"/>
</dbReference>
<accession>A0A9N8EPB9</accession>
<name>A0A9N8EPB9_9STRA</name>
<dbReference type="Proteomes" id="UP001153069">
    <property type="component" value="Unassembled WGS sequence"/>
</dbReference>
<protein>
    <submittedName>
        <fullName evidence="4">Angel homolog</fullName>
    </submittedName>
</protein>
<dbReference type="GO" id="GO:0000175">
    <property type="term" value="F:3'-5'-RNA exonuclease activity"/>
    <property type="evidence" value="ECO:0007669"/>
    <property type="project" value="TreeGrafter"/>
</dbReference>
<dbReference type="Pfam" id="PF03372">
    <property type="entry name" value="Exo_endo_phos"/>
    <property type="match status" value="1"/>
</dbReference>
<dbReference type="SUPFAM" id="SSF56219">
    <property type="entry name" value="DNase I-like"/>
    <property type="match status" value="1"/>
</dbReference>
<dbReference type="PANTHER" id="PTHR12121:SF100">
    <property type="entry name" value="POLY(A)-SPECIFIC RIBONUCLEASE"/>
    <property type="match status" value="1"/>
</dbReference>
<feature type="chain" id="PRO_5040409663" evidence="2">
    <location>
        <begin position="26"/>
        <end position="694"/>
    </location>
</feature>
<feature type="compositionally biased region" description="Basic residues" evidence="1">
    <location>
        <begin position="340"/>
        <end position="351"/>
    </location>
</feature>
<evidence type="ECO:0000313" key="4">
    <source>
        <dbReference type="EMBL" id="CAB9524792.1"/>
    </source>
</evidence>
<dbReference type="InterPro" id="IPR050410">
    <property type="entry name" value="CCR4/nocturin_mRNA_transcr"/>
</dbReference>
<evidence type="ECO:0000259" key="3">
    <source>
        <dbReference type="Pfam" id="PF03372"/>
    </source>
</evidence>
<feature type="domain" description="Endonuclease/exonuclease/phosphatase" evidence="3">
    <location>
        <begin position="108"/>
        <end position="322"/>
    </location>
</feature>
<dbReference type="EMBL" id="CAICTM010001583">
    <property type="protein sequence ID" value="CAB9524792.1"/>
    <property type="molecule type" value="Genomic_DNA"/>
</dbReference>
<feature type="region of interest" description="Disordered" evidence="1">
    <location>
        <begin position="329"/>
        <end position="382"/>
    </location>
</feature>
<evidence type="ECO:0000256" key="2">
    <source>
        <dbReference type="SAM" id="SignalP"/>
    </source>
</evidence>
<dbReference type="OrthoDB" id="46264at2759"/>
<feature type="signal peptide" evidence="2">
    <location>
        <begin position="1"/>
        <end position="25"/>
    </location>
</feature>
<dbReference type="PANTHER" id="PTHR12121">
    <property type="entry name" value="CARBON CATABOLITE REPRESSOR PROTEIN 4"/>
    <property type="match status" value="1"/>
</dbReference>
<dbReference type="InterPro" id="IPR005135">
    <property type="entry name" value="Endo/exonuclease/phosphatase"/>
</dbReference>
<evidence type="ECO:0000313" key="5">
    <source>
        <dbReference type="Proteomes" id="UP001153069"/>
    </source>
</evidence>
<feature type="compositionally biased region" description="Basic and acidic residues" evidence="1">
    <location>
        <begin position="365"/>
        <end position="377"/>
    </location>
</feature>